<dbReference type="AlphaFoldDB" id="A0A0F9C2P1"/>
<proteinExistence type="predicted"/>
<name>A0A0F9C2P1_9ZZZZ</name>
<feature type="non-terminal residue" evidence="2">
    <location>
        <position position="1"/>
    </location>
</feature>
<evidence type="ECO:0000313" key="2">
    <source>
        <dbReference type="EMBL" id="KKL28470.1"/>
    </source>
</evidence>
<gene>
    <name evidence="2" type="ORF">LCGC14_2374800</name>
</gene>
<keyword evidence="1" id="KW-0472">Membrane</keyword>
<evidence type="ECO:0000256" key="1">
    <source>
        <dbReference type="SAM" id="Phobius"/>
    </source>
</evidence>
<accession>A0A0F9C2P1</accession>
<dbReference type="EMBL" id="LAZR01035086">
    <property type="protein sequence ID" value="KKL28470.1"/>
    <property type="molecule type" value="Genomic_DNA"/>
</dbReference>
<feature type="transmembrane region" description="Helical" evidence="1">
    <location>
        <begin position="159"/>
        <end position="185"/>
    </location>
</feature>
<protein>
    <submittedName>
        <fullName evidence="2">Uncharacterized protein</fullName>
    </submittedName>
</protein>
<comment type="caution">
    <text evidence="2">The sequence shown here is derived from an EMBL/GenBank/DDBJ whole genome shotgun (WGS) entry which is preliminary data.</text>
</comment>
<reference evidence="2" key="1">
    <citation type="journal article" date="2015" name="Nature">
        <title>Complex archaea that bridge the gap between prokaryotes and eukaryotes.</title>
        <authorList>
            <person name="Spang A."/>
            <person name="Saw J.H."/>
            <person name="Jorgensen S.L."/>
            <person name="Zaremba-Niedzwiedzka K."/>
            <person name="Martijn J."/>
            <person name="Lind A.E."/>
            <person name="van Eijk R."/>
            <person name="Schleper C."/>
            <person name="Guy L."/>
            <person name="Ettema T.J."/>
        </authorList>
    </citation>
    <scope>NUCLEOTIDE SEQUENCE</scope>
</reference>
<sequence>YNTTGCTNYSSSASLDTFALTVNKISPTGTISGTTPIKEETAGDVEGTESNIGDVDIIYKLYRNGIVVSNPDITILNIVGIYTYIYNATGGANYTSNSSLDTFILTVILDPSIIRYDDLTKRIIQFLQALIVLSSSIILMFLIRAFWEEQMTLGEMIRTGLYVGLGVFVLIMLMSPLVSYIAGIIT</sequence>
<keyword evidence="1" id="KW-1133">Transmembrane helix</keyword>
<feature type="transmembrane region" description="Helical" evidence="1">
    <location>
        <begin position="126"/>
        <end position="147"/>
    </location>
</feature>
<keyword evidence="1" id="KW-0812">Transmembrane</keyword>
<organism evidence="2">
    <name type="scientific">marine sediment metagenome</name>
    <dbReference type="NCBI Taxonomy" id="412755"/>
    <lineage>
        <taxon>unclassified sequences</taxon>
        <taxon>metagenomes</taxon>
        <taxon>ecological metagenomes</taxon>
    </lineage>
</organism>